<reference evidence="1 2" key="1">
    <citation type="submission" date="2018-12" db="EMBL/GenBank/DDBJ databases">
        <title>Legionella sp,whole genome shotgun sequence.</title>
        <authorList>
            <person name="Wu H."/>
        </authorList>
    </citation>
    <scope>NUCLEOTIDE SEQUENCE [LARGE SCALE GENOMIC DNA]</scope>
    <source>
        <strain evidence="2">km714</strain>
    </source>
</reference>
<name>A0A3S0WZK8_9GAMM</name>
<dbReference type="Proteomes" id="UP000288012">
    <property type="component" value="Unassembled WGS sequence"/>
</dbReference>
<proteinExistence type="predicted"/>
<keyword evidence="2" id="KW-1185">Reference proteome</keyword>
<dbReference type="AlphaFoldDB" id="A0A3S0WZK8"/>
<evidence type="ECO:0000313" key="2">
    <source>
        <dbReference type="Proteomes" id="UP000288012"/>
    </source>
</evidence>
<organism evidence="1 2">
    <name type="scientific">Legionella septentrionalis</name>
    <dbReference type="NCBI Taxonomy" id="2498109"/>
    <lineage>
        <taxon>Bacteria</taxon>
        <taxon>Pseudomonadati</taxon>
        <taxon>Pseudomonadota</taxon>
        <taxon>Gammaproteobacteria</taxon>
        <taxon>Legionellales</taxon>
        <taxon>Legionellaceae</taxon>
        <taxon>Legionella</taxon>
    </lineage>
</organism>
<comment type="caution">
    <text evidence="1">The sequence shown here is derived from an EMBL/GenBank/DDBJ whole genome shotgun (WGS) entry which is preliminary data.</text>
</comment>
<sequence length="111" mass="12313">MSIPAYPKALIQLMTNHAKNLHTKNEANVPNDVPLPVEYNEGVVREMQVKDSVEFNIDANDMPLEVEKNLKANLGPVDTEAELSAHGLKDKKDFSAEVEEAASLRPSLKPY</sequence>
<dbReference type="RefSeq" id="WP_126954698.1">
    <property type="nucleotide sequence ID" value="NZ_RZGR01000027.1"/>
</dbReference>
<protein>
    <submittedName>
        <fullName evidence="1">Uncharacterized protein</fullName>
    </submittedName>
</protein>
<evidence type="ECO:0000313" key="1">
    <source>
        <dbReference type="EMBL" id="RUQ84454.1"/>
    </source>
</evidence>
<dbReference type="EMBL" id="RZGR01000027">
    <property type="protein sequence ID" value="RUQ84454.1"/>
    <property type="molecule type" value="Genomic_DNA"/>
</dbReference>
<gene>
    <name evidence="1" type="ORF">EKM59_08760</name>
</gene>
<accession>A0A3S0WZK8</accession>